<dbReference type="AlphaFoldDB" id="A0A1D1UHL8"/>
<keyword evidence="2" id="KW-1185">Reference proteome</keyword>
<comment type="caution">
    <text evidence="1">The sequence shown here is derived from an EMBL/GenBank/DDBJ whole genome shotgun (WGS) entry which is preliminary data.</text>
</comment>
<organism evidence="1 2">
    <name type="scientific">Ramazzottius varieornatus</name>
    <name type="common">Water bear</name>
    <name type="synonym">Tardigrade</name>
    <dbReference type="NCBI Taxonomy" id="947166"/>
    <lineage>
        <taxon>Eukaryota</taxon>
        <taxon>Metazoa</taxon>
        <taxon>Ecdysozoa</taxon>
        <taxon>Tardigrada</taxon>
        <taxon>Eutardigrada</taxon>
        <taxon>Parachela</taxon>
        <taxon>Hypsibioidea</taxon>
        <taxon>Ramazzottiidae</taxon>
        <taxon>Ramazzottius</taxon>
    </lineage>
</organism>
<evidence type="ECO:0000313" key="1">
    <source>
        <dbReference type="EMBL" id="GAU89176.1"/>
    </source>
</evidence>
<accession>A0A1D1UHL8</accession>
<dbReference type="EMBL" id="BDGG01000001">
    <property type="protein sequence ID" value="GAU89176.1"/>
    <property type="molecule type" value="Genomic_DNA"/>
</dbReference>
<name>A0A1D1UHL8_RAMVA</name>
<evidence type="ECO:0000313" key="2">
    <source>
        <dbReference type="Proteomes" id="UP000186922"/>
    </source>
</evidence>
<reference evidence="1 2" key="1">
    <citation type="journal article" date="2016" name="Nat. Commun.">
        <title>Extremotolerant tardigrade genome and improved radiotolerance of human cultured cells by tardigrade-unique protein.</title>
        <authorList>
            <person name="Hashimoto T."/>
            <person name="Horikawa D.D."/>
            <person name="Saito Y."/>
            <person name="Kuwahara H."/>
            <person name="Kozuka-Hata H."/>
            <person name="Shin-I T."/>
            <person name="Minakuchi Y."/>
            <person name="Ohishi K."/>
            <person name="Motoyama A."/>
            <person name="Aizu T."/>
            <person name="Enomoto A."/>
            <person name="Kondo K."/>
            <person name="Tanaka S."/>
            <person name="Hara Y."/>
            <person name="Koshikawa S."/>
            <person name="Sagara H."/>
            <person name="Miura T."/>
            <person name="Yokobori S."/>
            <person name="Miyagawa K."/>
            <person name="Suzuki Y."/>
            <person name="Kubo T."/>
            <person name="Oyama M."/>
            <person name="Kohara Y."/>
            <person name="Fujiyama A."/>
            <person name="Arakawa K."/>
            <person name="Katayama T."/>
            <person name="Toyoda A."/>
            <person name="Kunieda T."/>
        </authorList>
    </citation>
    <scope>NUCLEOTIDE SEQUENCE [LARGE SCALE GENOMIC DNA]</scope>
    <source>
        <strain evidence="1 2">YOKOZUNA-1</strain>
    </source>
</reference>
<proteinExistence type="predicted"/>
<gene>
    <name evidence="1" type="primary">RvY_01757-1</name>
    <name evidence="1" type="synonym">RvY_01757.1</name>
    <name evidence="1" type="ORF">RvY_01757</name>
</gene>
<sequence length="109" mass="12013">MASSITGLIVAVKSDLTTEVEASPLRLGPCIWHHVSLAQFDVIGYKDPGGSLRSQNNLGINSLVYVFKRGPSFHFPAMLVGITINFVKRLITSYDQTTQHAWRLAQPDT</sequence>
<dbReference type="Proteomes" id="UP000186922">
    <property type="component" value="Unassembled WGS sequence"/>
</dbReference>
<protein>
    <submittedName>
        <fullName evidence="1">Uncharacterized protein</fullName>
    </submittedName>
</protein>